<dbReference type="RefSeq" id="XP_022257678.1">
    <property type="nucleotide sequence ID" value="XM_022401970.1"/>
</dbReference>
<dbReference type="RefSeq" id="XP_013789705.1">
    <property type="nucleotide sequence ID" value="XM_013934251.2"/>
</dbReference>
<dbReference type="Proteomes" id="UP000694941">
    <property type="component" value="Unplaced"/>
</dbReference>
<evidence type="ECO:0000313" key="3">
    <source>
        <dbReference type="Proteomes" id="UP000694941"/>
    </source>
</evidence>
<evidence type="ECO:0000313" key="5">
    <source>
        <dbReference type="RefSeq" id="XP_022257678.1"/>
    </source>
</evidence>
<dbReference type="Pfam" id="PF23440">
    <property type="entry name" value="BROMI_C"/>
    <property type="match status" value="1"/>
</dbReference>
<dbReference type="InterPro" id="IPR035969">
    <property type="entry name" value="Rab-GAP_TBC_sf"/>
</dbReference>
<keyword evidence="3" id="KW-1185">Reference proteome</keyword>
<sequence>MSLDDTSKQDLLQALHKKLKDEFKDTILAQVQPFLTDQVDSDTQELEKQIYQSLVSSPDFYKFQLTFFNSLTKLNEDSIHIFSKFQQSVWDDGFRSRQRSLISLSNISTSSSFNQSGVLFLSNDQLHEANNMLLSSSSSAKLHALQLIGNISSLEFVVCGNLWTQLEIGLTGALLHPVVLIQQAALRVYRKMLSCSMAHIVKKGYVSLLTFLSYNITDGPFSESCDKSVGSRYQVLLLVNKFQQKVARHWLRYPQTVIEEIIESTFYMLSCSVKEKEPDSSKVWEYVVQVDPHFVWLGNWLHGAFSRSILFRSLKKHVEILIYILKSYTNSIDVHLPSKVSESCNISESTLRNNNITGLSHTFFLSRILLFTDGRQLFPVKIDESQDTCITLEDTLKSLIETTWKVLPYLGDNVSALVDCVVKTCSTILLSEVEVTQENILESLVFPVLEDHVGSSKCLQATRCLLKLTLNECFVKKLLGITGDQPLGLTIMKHTIFIFSWGENSNKELEEVRHNVIWISCNLLAQPKGKLLAMRCNLWKTLLNELSTTLARQRSSSVDNPTSAISNKILLVDKTLSILLNTFMGNQIGVLFLKNAGILLECVNIMLLSLPLEDTTTVCSAQCPHAVLSLTFALPHLANMIWDDMDMMLRFIWHLCEKHAATCLRAYQAQEQPPSLDLVFQKYIHLFSLYPAEMLLIHQEATLTKDDTTSIADSLNMFPEVVNENISSEDKHLLCLNVLSVMVTNIKTCLYLEDSFQLQKHLLLDQMKDLTEDKNIIIDEYSLIRNHIISRVKTIGGHTERHLAPRFYSENINKWPFITDDTVPSAYQSCKLEVECDIEVENWCSELDDLQKLQNAFIKYCCCESVKNLNNKCGSLIRAYIVLEEVTSSKPFVNFNDDSFESSSDDQLHCSVSQLGIEMCIKYAQVLNLPAFNGNLEEKKMFILRMIKNRAVRKREFDFFIPTVFIILDGQLKNVETVTHIVSHSWKCLYFWSSSSALHEFIYSTLLQELDFLVSATLPTIYNAFQMNGVLPSVIFHHWLGQCYWNYLDWSEICRWVNLLLLWGGDFVLYHAVAVLKHLEHHILEFAQKQQLLVFLKEQPIQGFQLMKYMYLIEDLNLQYHSQIETDLNFVCSLDKCGL</sequence>
<evidence type="ECO:0000259" key="1">
    <source>
        <dbReference type="Pfam" id="PF14961"/>
    </source>
</evidence>
<name>A0ABM1TP72_LIMPO</name>
<evidence type="ECO:0000313" key="6">
    <source>
        <dbReference type="RefSeq" id="XP_022257680.1"/>
    </source>
</evidence>
<dbReference type="Pfam" id="PF14961">
    <property type="entry name" value="BROMI"/>
    <property type="match status" value="1"/>
</dbReference>
<accession>A0ABM1TP72</accession>
<dbReference type="Gene3D" id="1.10.472.80">
    <property type="entry name" value="Ypt/Rab-GAP domain of gyp1p, domain 3"/>
    <property type="match status" value="1"/>
</dbReference>
<dbReference type="SUPFAM" id="SSF47923">
    <property type="entry name" value="Ypt/Rab-GAP domain of gyp1p"/>
    <property type="match status" value="1"/>
</dbReference>
<reference evidence="4 5" key="1">
    <citation type="submission" date="2025-05" db="UniProtKB">
        <authorList>
            <consortium name="RefSeq"/>
        </authorList>
    </citation>
    <scope>IDENTIFICATION</scope>
    <source>
        <tissue evidence="4 5">Muscle</tissue>
    </source>
</reference>
<feature type="domain" description="BROMI C-terminal Rab TBC-like" evidence="2">
    <location>
        <begin position="743"/>
        <end position="1128"/>
    </location>
</feature>
<dbReference type="RefSeq" id="XP_022257680.1">
    <property type="nucleotide sequence ID" value="XM_022401972.1"/>
</dbReference>
<organism evidence="3 5">
    <name type="scientific">Limulus polyphemus</name>
    <name type="common">Atlantic horseshoe crab</name>
    <dbReference type="NCBI Taxonomy" id="6850"/>
    <lineage>
        <taxon>Eukaryota</taxon>
        <taxon>Metazoa</taxon>
        <taxon>Ecdysozoa</taxon>
        <taxon>Arthropoda</taxon>
        <taxon>Chelicerata</taxon>
        <taxon>Merostomata</taxon>
        <taxon>Xiphosura</taxon>
        <taxon>Limulidae</taxon>
        <taxon>Limulus</taxon>
    </lineage>
</organism>
<evidence type="ECO:0000259" key="2">
    <source>
        <dbReference type="Pfam" id="PF23440"/>
    </source>
</evidence>
<protein>
    <submittedName>
        <fullName evidence="4 5">Protein broad-minded-like</fullName>
    </submittedName>
</protein>
<gene>
    <name evidence="4 5 6" type="primary">LOC106473565</name>
</gene>
<dbReference type="InterPro" id="IPR055392">
    <property type="entry name" value="BROMI_C"/>
</dbReference>
<dbReference type="GeneID" id="106473565"/>
<dbReference type="InterPro" id="IPR032735">
    <property type="entry name" value="BROMI_M"/>
</dbReference>
<feature type="domain" description="BROMI middle region" evidence="1">
    <location>
        <begin position="143"/>
        <end position="409"/>
    </location>
</feature>
<evidence type="ECO:0000313" key="4">
    <source>
        <dbReference type="RefSeq" id="XP_013789705.1"/>
    </source>
</evidence>
<proteinExistence type="predicted"/>